<dbReference type="GO" id="GO:0016491">
    <property type="term" value="F:oxidoreductase activity"/>
    <property type="evidence" value="ECO:0007669"/>
    <property type="project" value="InterPro"/>
</dbReference>
<gene>
    <name evidence="2" type="ORF">CLOHYLEM_05434</name>
</gene>
<evidence type="ECO:0000313" key="3">
    <source>
        <dbReference type="Proteomes" id="UP000004893"/>
    </source>
</evidence>
<dbReference type="Pfam" id="PF14512">
    <property type="entry name" value="TM1586_NiRdase"/>
    <property type="match status" value="1"/>
</dbReference>
<dbReference type="AlphaFoldDB" id="C0C042"/>
<dbReference type="RefSeq" id="WP_006442772.1">
    <property type="nucleotide sequence ID" value="NZ_CP036524.1"/>
</dbReference>
<accession>C0C042</accession>
<dbReference type="EMBL" id="ABYI02000019">
    <property type="protein sequence ID" value="EEG74770.1"/>
    <property type="molecule type" value="Genomic_DNA"/>
</dbReference>
<dbReference type="InterPro" id="IPR029478">
    <property type="entry name" value="TM1586_NiRdase"/>
</dbReference>
<reference evidence="2" key="2">
    <citation type="submission" date="2013-06" db="EMBL/GenBank/DDBJ databases">
        <title>Draft genome sequence of Clostridium hylemonae (DSM 15053).</title>
        <authorList>
            <person name="Sudarsanam P."/>
            <person name="Ley R."/>
            <person name="Guruge J."/>
            <person name="Turnbaugh P.J."/>
            <person name="Mahowald M."/>
            <person name="Liep D."/>
            <person name="Gordon J."/>
        </authorList>
    </citation>
    <scope>NUCLEOTIDE SEQUENCE</scope>
    <source>
        <strain evidence="2">DSM 15053</strain>
    </source>
</reference>
<dbReference type="InterPro" id="IPR000415">
    <property type="entry name" value="Nitroreductase-like"/>
</dbReference>
<dbReference type="Gene3D" id="3.40.109.10">
    <property type="entry name" value="NADH Oxidase"/>
    <property type="match status" value="1"/>
</dbReference>
<name>C0C042_9FIRM</name>
<dbReference type="OrthoDB" id="9814075at2"/>
<evidence type="ECO:0000259" key="1">
    <source>
        <dbReference type="Pfam" id="PF14512"/>
    </source>
</evidence>
<dbReference type="STRING" id="553973.CLOHYLEM_05434"/>
<sequence>MDDLLYEMIFKRRSFHVFRGAEGEAITLEELQHIQKKFKQFIPLDKDIKIDMQICSAGHTTCKRGQEYCLLLYSEKKDNYLQNIGYVGEQLDLYLASLNIGALWFGIGKADEPEKDNMEFVIMIAVQKVRENKFRKDMFKSKRKPVEEIWDGPYIGNAAGIARFAPSACNTQPWLVENREGCLLVFRYRKPGRRGIMPAHKVTYYNRIDMGIFLLFLELCLRHEKIQFERELFYDEGGEERETLTAKYKYLKA</sequence>
<evidence type="ECO:0000313" key="2">
    <source>
        <dbReference type="EMBL" id="EEG74770.1"/>
    </source>
</evidence>
<feature type="domain" description="Putative nitroreductase TM1586" evidence="1">
    <location>
        <begin position="5"/>
        <end position="219"/>
    </location>
</feature>
<protein>
    <recommendedName>
        <fullName evidence="1">Putative nitroreductase TM1586 domain-containing protein</fullName>
    </recommendedName>
</protein>
<dbReference type="HOGENOM" id="CLU_070562_1_1_9"/>
<comment type="caution">
    <text evidence="2">The sequence shown here is derived from an EMBL/GenBank/DDBJ whole genome shotgun (WGS) entry which is preliminary data.</text>
</comment>
<keyword evidence="3" id="KW-1185">Reference proteome</keyword>
<dbReference type="Proteomes" id="UP000004893">
    <property type="component" value="Unassembled WGS sequence"/>
</dbReference>
<proteinExistence type="predicted"/>
<dbReference type="eggNOG" id="COG0778">
    <property type="taxonomic scope" value="Bacteria"/>
</dbReference>
<organism evidence="2 3">
    <name type="scientific">[Clostridium] hylemonae DSM 15053</name>
    <dbReference type="NCBI Taxonomy" id="553973"/>
    <lineage>
        <taxon>Bacteria</taxon>
        <taxon>Bacillati</taxon>
        <taxon>Bacillota</taxon>
        <taxon>Clostridia</taxon>
        <taxon>Lachnospirales</taxon>
        <taxon>Lachnospiraceae</taxon>
    </lineage>
</organism>
<dbReference type="SUPFAM" id="SSF55469">
    <property type="entry name" value="FMN-dependent nitroreductase-like"/>
    <property type="match status" value="1"/>
</dbReference>
<reference evidence="2" key="1">
    <citation type="submission" date="2009-02" db="EMBL/GenBank/DDBJ databases">
        <authorList>
            <person name="Fulton L."/>
            <person name="Clifton S."/>
            <person name="Fulton B."/>
            <person name="Xu J."/>
            <person name="Minx P."/>
            <person name="Pepin K.H."/>
            <person name="Johnson M."/>
            <person name="Bhonagiri V."/>
            <person name="Nash W.E."/>
            <person name="Mardis E.R."/>
            <person name="Wilson R.K."/>
        </authorList>
    </citation>
    <scope>NUCLEOTIDE SEQUENCE [LARGE SCALE GENOMIC DNA]</scope>
    <source>
        <strain evidence="2">DSM 15053</strain>
    </source>
</reference>